<dbReference type="EMBL" id="RCMI01001216">
    <property type="protein sequence ID" value="KAG2888446.1"/>
    <property type="molecule type" value="Genomic_DNA"/>
</dbReference>
<dbReference type="EMBL" id="MJFZ01001378">
    <property type="protein sequence ID" value="RAW22247.1"/>
    <property type="molecule type" value="Genomic_DNA"/>
</dbReference>
<reference evidence="4 5" key="1">
    <citation type="submission" date="2018-01" db="EMBL/GenBank/DDBJ databases">
        <title>Draft genome of the strawberry crown rot pathogen Phytophthora cactorum.</title>
        <authorList>
            <person name="Armitage A.D."/>
            <person name="Lysoe E."/>
            <person name="Nellist C.F."/>
            <person name="Harrison R.J."/>
            <person name="Brurberg M.B."/>
        </authorList>
    </citation>
    <scope>NUCLEOTIDE SEQUENCE [LARGE SCALE GENOMIC DNA]</scope>
    <source>
        <strain evidence="4 5">10300</strain>
    </source>
</reference>
<dbReference type="VEuPathDB" id="FungiDB:PC110_g21315"/>
<comment type="caution">
    <text evidence="4">The sequence shown here is derived from an EMBL/GenBank/DDBJ whole genome shotgun (WGS) entry which is preliminary data.</text>
</comment>
<evidence type="ECO:0000313" key="5">
    <source>
        <dbReference type="Proteomes" id="UP000251314"/>
    </source>
</evidence>
<sequence length="35" mass="3698">MGAPQVPLLVSAPKAVGVDVLKVQPKDCKELEKLP</sequence>
<dbReference type="EMBL" id="RCMV01001683">
    <property type="protein sequence ID" value="KAG3207628.1"/>
    <property type="molecule type" value="Genomic_DNA"/>
</dbReference>
<evidence type="ECO:0000313" key="3">
    <source>
        <dbReference type="EMBL" id="KAG3207628.1"/>
    </source>
</evidence>
<dbReference type="Proteomes" id="UP000760860">
    <property type="component" value="Unassembled WGS sequence"/>
</dbReference>
<dbReference type="Proteomes" id="UP000774804">
    <property type="component" value="Unassembled WGS sequence"/>
</dbReference>
<evidence type="ECO:0000313" key="1">
    <source>
        <dbReference type="EMBL" id="KAG2888446.1"/>
    </source>
</evidence>
<organism evidence="4 5">
    <name type="scientific">Phytophthora cactorum</name>
    <dbReference type="NCBI Taxonomy" id="29920"/>
    <lineage>
        <taxon>Eukaryota</taxon>
        <taxon>Sar</taxon>
        <taxon>Stramenopiles</taxon>
        <taxon>Oomycota</taxon>
        <taxon>Peronosporomycetes</taxon>
        <taxon>Peronosporales</taxon>
        <taxon>Peronosporaceae</taxon>
        <taxon>Phytophthora</taxon>
    </lineage>
</organism>
<name>A0A329RC50_9STRA</name>
<evidence type="ECO:0000313" key="4">
    <source>
        <dbReference type="EMBL" id="RAW22247.1"/>
    </source>
</evidence>
<dbReference type="Proteomes" id="UP000251314">
    <property type="component" value="Unassembled WGS sequence"/>
</dbReference>
<evidence type="ECO:0000313" key="2">
    <source>
        <dbReference type="EMBL" id="KAG2964418.1"/>
    </source>
</evidence>
<reference evidence="3" key="2">
    <citation type="submission" date="2018-05" db="EMBL/GenBank/DDBJ databases">
        <title>Effector identification in a new, highly contiguous assembly of the strawberry crown rot pathogen Phytophthora cactorum.</title>
        <authorList>
            <person name="Armitage A.D."/>
            <person name="Nellist C.F."/>
            <person name="Bates H."/>
            <person name="Vickerstaff R.J."/>
            <person name="Harrison R.J."/>
        </authorList>
    </citation>
    <scope>NUCLEOTIDE SEQUENCE</scope>
    <source>
        <strain evidence="1">4032</strain>
        <strain evidence="2">P415</strain>
        <strain evidence="3">P421</strain>
    </source>
</reference>
<proteinExistence type="predicted"/>
<accession>A0A329RC50</accession>
<dbReference type="EMBL" id="RCML01001215">
    <property type="protein sequence ID" value="KAG2964418.1"/>
    <property type="molecule type" value="Genomic_DNA"/>
</dbReference>
<protein>
    <submittedName>
        <fullName evidence="4">Uncharacterized protein</fullName>
    </submittedName>
</protein>
<gene>
    <name evidence="4" type="ORF">PC110_g21315</name>
    <name evidence="1" type="ORF">PC115_g20052</name>
    <name evidence="2" type="ORF">PC118_g20331</name>
    <name evidence="3" type="ORF">PC129_g21331</name>
</gene>
<dbReference type="AlphaFoldDB" id="A0A329RC50"/>
<dbReference type="Proteomes" id="UP000697107">
    <property type="component" value="Unassembled WGS sequence"/>
</dbReference>
<keyword evidence="5" id="KW-1185">Reference proteome</keyword>